<evidence type="ECO:0000256" key="9">
    <source>
        <dbReference type="SAM" id="Phobius"/>
    </source>
</evidence>
<dbReference type="RefSeq" id="XP_034248331.1">
    <property type="nucleotide sequence ID" value="XM_034392440.1"/>
</dbReference>
<proteinExistence type="predicted"/>
<keyword evidence="2" id="KW-0716">Sensory transduction</keyword>
<keyword evidence="4" id="KW-0552">Olfaction</keyword>
<feature type="transmembrane region" description="Helical" evidence="9">
    <location>
        <begin position="165"/>
        <end position="187"/>
    </location>
</feature>
<evidence type="ECO:0000256" key="2">
    <source>
        <dbReference type="ARBA" id="ARBA00022606"/>
    </source>
</evidence>
<dbReference type="GeneID" id="117649554"/>
<evidence type="ECO:0000256" key="7">
    <source>
        <dbReference type="ARBA" id="ARBA00023170"/>
    </source>
</evidence>
<dbReference type="Pfam" id="PF02949">
    <property type="entry name" value="7tm_6"/>
    <property type="match status" value="1"/>
</dbReference>
<dbReference type="InterPro" id="IPR004117">
    <property type="entry name" value="7tm6_olfct_rcpt"/>
</dbReference>
<organism evidence="11">
    <name type="scientific">Thrips palmi</name>
    <name type="common">Melon thrips</name>
    <dbReference type="NCBI Taxonomy" id="161013"/>
    <lineage>
        <taxon>Eukaryota</taxon>
        <taxon>Metazoa</taxon>
        <taxon>Ecdysozoa</taxon>
        <taxon>Arthropoda</taxon>
        <taxon>Hexapoda</taxon>
        <taxon>Insecta</taxon>
        <taxon>Pterygota</taxon>
        <taxon>Neoptera</taxon>
        <taxon>Paraneoptera</taxon>
        <taxon>Thysanoptera</taxon>
        <taxon>Terebrantia</taxon>
        <taxon>Thripoidea</taxon>
        <taxon>Thripidae</taxon>
        <taxon>Thrips</taxon>
    </lineage>
</organism>
<keyword evidence="10" id="KW-1185">Reference proteome</keyword>
<evidence type="ECO:0000256" key="1">
    <source>
        <dbReference type="ARBA" id="ARBA00004141"/>
    </source>
</evidence>
<reference evidence="11" key="1">
    <citation type="submission" date="2025-08" db="UniProtKB">
        <authorList>
            <consortium name="RefSeq"/>
        </authorList>
    </citation>
    <scope>IDENTIFICATION</scope>
    <source>
        <tissue evidence="11">Total insect</tissue>
    </source>
</reference>
<evidence type="ECO:0000313" key="11">
    <source>
        <dbReference type="RefSeq" id="XP_034248331.1"/>
    </source>
</evidence>
<dbReference type="InParanoid" id="A0A6P8ZTJ1"/>
<feature type="transmembrane region" description="Helical" evidence="9">
    <location>
        <begin position="241"/>
        <end position="261"/>
    </location>
</feature>
<evidence type="ECO:0000256" key="3">
    <source>
        <dbReference type="ARBA" id="ARBA00022692"/>
    </source>
</evidence>
<name>A0A6P8ZTJ1_THRPL</name>
<comment type="subcellular location">
    <subcellularLocation>
        <location evidence="1">Membrane</location>
        <topology evidence="1">Multi-pass membrane protein</topology>
    </subcellularLocation>
</comment>
<dbReference type="GO" id="GO:0005549">
    <property type="term" value="F:odorant binding"/>
    <property type="evidence" value="ECO:0007669"/>
    <property type="project" value="InterPro"/>
</dbReference>
<dbReference type="GO" id="GO:0016020">
    <property type="term" value="C:membrane"/>
    <property type="evidence" value="ECO:0007669"/>
    <property type="project" value="UniProtKB-SubCell"/>
</dbReference>
<keyword evidence="6 9" id="KW-0472">Membrane</keyword>
<evidence type="ECO:0000256" key="4">
    <source>
        <dbReference type="ARBA" id="ARBA00022725"/>
    </source>
</evidence>
<feature type="transmembrane region" description="Helical" evidence="9">
    <location>
        <begin position="273"/>
        <end position="295"/>
    </location>
</feature>
<evidence type="ECO:0000256" key="8">
    <source>
        <dbReference type="ARBA" id="ARBA00023224"/>
    </source>
</evidence>
<keyword evidence="3 9" id="KW-0812">Transmembrane</keyword>
<gene>
    <name evidence="11" type="primary">LOC117649554</name>
</gene>
<feature type="transmembrane region" description="Helical" evidence="9">
    <location>
        <begin position="51"/>
        <end position="73"/>
    </location>
</feature>
<dbReference type="GO" id="GO:0007165">
    <property type="term" value="P:signal transduction"/>
    <property type="evidence" value="ECO:0007669"/>
    <property type="project" value="UniProtKB-KW"/>
</dbReference>
<keyword evidence="7" id="KW-0675">Receptor</keyword>
<dbReference type="AlphaFoldDB" id="A0A6P8ZTJ1"/>
<dbReference type="GO" id="GO:0004984">
    <property type="term" value="F:olfactory receptor activity"/>
    <property type="evidence" value="ECO:0007669"/>
    <property type="project" value="InterPro"/>
</dbReference>
<dbReference type="KEGG" id="tpal:117649554"/>
<dbReference type="OrthoDB" id="10557532at2759"/>
<protein>
    <submittedName>
        <fullName evidence="11">Uncharacterized protein LOC117649554</fullName>
    </submittedName>
</protein>
<keyword evidence="5 9" id="KW-1133">Transmembrane helix</keyword>
<evidence type="ECO:0000313" key="10">
    <source>
        <dbReference type="Proteomes" id="UP000515158"/>
    </source>
</evidence>
<accession>A0A6P8ZTJ1</accession>
<feature type="transmembrane region" description="Helical" evidence="9">
    <location>
        <begin position="138"/>
        <end position="159"/>
    </location>
</feature>
<evidence type="ECO:0000256" key="5">
    <source>
        <dbReference type="ARBA" id="ARBA00022989"/>
    </source>
</evidence>
<dbReference type="Proteomes" id="UP000515158">
    <property type="component" value="Unplaced"/>
</dbReference>
<evidence type="ECO:0000256" key="6">
    <source>
        <dbReference type="ARBA" id="ARBA00023136"/>
    </source>
</evidence>
<keyword evidence="8" id="KW-0807">Transducer</keyword>
<sequence>MGVLDMLRGRGVPNGDEGPLRSVMGAWQREISSGTPGIGRLLLRTMQGSRISMIISLGYQIFLLSNIAFSGSLENAKTPFRLFSGAYSTQAAQFIFFLHRHHAEEALRITRCVAEDLEKTADEETKVRLRRAARLIRIIKIFFLIHMLNATFSVCMTPLSMGFDSWLIAAKVVFMCIGMVVCCWAYYTLLPLMLCVHLACCALYREVGQRLQAHIGLAEVSRCARLHSSLKEAERHMDSLVGMYFPHYLLVAILLPLLSIAEVLTSDVQADMYALSTVPIVFIIIVPQCLVGQYLEDCSGAVPQSCYFGPWLEEDRESRRGRLLVMKLGARPDFVRVQGMGRLNRAACASILRSWCGYLQVVVRFSNNSQ</sequence>